<evidence type="ECO:0000313" key="1">
    <source>
        <dbReference type="EMBL" id="CAB4929615.1"/>
    </source>
</evidence>
<proteinExistence type="predicted"/>
<dbReference type="AlphaFoldDB" id="A0A6J7IFW2"/>
<accession>A0A6J7IFW2</accession>
<name>A0A6J7IFW2_9ZZZZ</name>
<reference evidence="1" key="1">
    <citation type="submission" date="2020-05" db="EMBL/GenBank/DDBJ databases">
        <authorList>
            <person name="Chiriac C."/>
            <person name="Salcher M."/>
            <person name="Ghai R."/>
            <person name="Kavagutti S V."/>
        </authorList>
    </citation>
    <scope>NUCLEOTIDE SEQUENCE</scope>
</reference>
<sequence>MLELTDFGGRRMVLPDVVHPTAPGQVEMAARTVELLAGDGLHGHGGAEPANPWLLADPFLGPRAQLAAERRWVVGLGRDVRRRAVEAGVRRLRG</sequence>
<organism evidence="1">
    <name type="scientific">freshwater metagenome</name>
    <dbReference type="NCBI Taxonomy" id="449393"/>
    <lineage>
        <taxon>unclassified sequences</taxon>
        <taxon>metagenomes</taxon>
        <taxon>ecological metagenomes</taxon>
    </lineage>
</organism>
<dbReference type="EMBL" id="CAFBMK010000154">
    <property type="protein sequence ID" value="CAB4929615.1"/>
    <property type="molecule type" value="Genomic_DNA"/>
</dbReference>
<protein>
    <submittedName>
        <fullName evidence="1">Unannotated protein</fullName>
    </submittedName>
</protein>
<gene>
    <name evidence="1" type="ORF">UFOPK3564_02299</name>
</gene>